<reference evidence="1" key="1">
    <citation type="submission" date="2021-05" db="EMBL/GenBank/DDBJ databases">
        <authorList>
            <person name="Pan Q."/>
            <person name="Jouanno E."/>
            <person name="Zahm M."/>
            <person name="Klopp C."/>
            <person name="Cabau C."/>
            <person name="Louis A."/>
            <person name="Berthelot C."/>
            <person name="Parey E."/>
            <person name="Roest Crollius H."/>
            <person name="Montfort J."/>
            <person name="Robinson-Rechavi M."/>
            <person name="Bouchez O."/>
            <person name="Lampietro C."/>
            <person name="Lopez Roques C."/>
            <person name="Donnadieu C."/>
            <person name="Postlethwait J."/>
            <person name="Bobe J."/>
            <person name="Dillon D."/>
            <person name="Chandos A."/>
            <person name="von Hippel F."/>
            <person name="Guiguen Y."/>
        </authorList>
    </citation>
    <scope>NUCLEOTIDE SEQUENCE</scope>
    <source>
        <strain evidence="1">YG-Jan2019</strain>
    </source>
</reference>
<accession>A0ACC2GAV9</accession>
<evidence type="ECO:0000313" key="2">
    <source>
        <dbReference type="Proteomes" id="UP001157502"/>
    </source>
</evidence>
<comment type="caution">
    <text evidence="1">The sequence shown here is derived from an EMBL/GenBank/DDBJ whole genome shotgun (WGS) entry which is preliminary data.</text>
</comment>
<name>A0ACC2GAV9_DALPE</name>
<keyword evidence="2" id="KW-1185">Reference proteome</keyword>
<evidence type="ECO:0000313" key="1">
    <source>
        <dbReference type="EMBL" id="KAJ8000666.1"/>
    </source>
</evidence>
<proteinExistence type="predicted"/>
<dbReference type="Proteomes" id="UP001157502">
    <property type="component" value="Chromosome 15"/>
</dbReference>
<sequence length="487" mass="54308">MSRGLQPKVRLTDTTEETADIFGGAERNTSGTPTFPLRPPKRGMCSILGSPVVRLLLVWSLVVLLPSRGMCQINGAADDDPRTTLQPLYLQSTSSPFLNPGTAVQTRSHRWPSPGGGVTNITRMRHPQCHTGTSIKTTFIYINTIISVVVFVVGVVGNATLLRIIYQNKCMRNGPNALIASLALGDLIYIAVDIPITAYKLIVGRFPFDGNGLGKCICKMVPFLQKASVGITVLNLCALSVDRYRAVASWSRVQGVGIPLLTAVEIVSIWVISMVLAVPEAIGFDMITFDYNNVTIRTCMLRSTSKFMEDYIQMKDWWLFGFYFCVPLLCTAVFYTLMTFEMLNHRNGSLRIALSEHLKQRREVAKAVFCLVLIFALCWFPLHLSRILKKLVYDPRDTERCELLNFLLVLDYLSINLATVNSCINPIILYFISKKFKNCFKSCLCCWCHTDTTVTSTGQNGNGTSVQCKSPEPANLHTERSLRKDSD</sequence>
<protein>
    <submittedName>
        <fullName evidence="1">Uncharacterized protein</fullName>
    </submittedName>
</protein>
<gene>
    <name evidence="1" type="ORF">DPEC_G00182730</name>
</gene>
<dbReference type="EMBL" id="CM055742">
    <property type="protein sequence ID" value="KAJ8000666.1"/>
    <property type="molecule type" value="Genomic_DNA"/>
</dbReference>
<organism evidence="1 2">
    <name type="scientific">Dallia pectoralis</name>
    <name type="common">Alaska blackfish</name>
    <dbReference type="NCBI Taxonomy" id="75939"/>
    <lineage>
        <taxon>Eukaryota</taxon>
        <taxon>Metazoa</taxon>
        <taxon>Chordata</taxon>
        <taxon>Craniata</taxon>
        <taxon>Vertebrata</taxon>
        <taxon>Euteleostomi</taxon>
        <taxon>Actinopterygii</taxon>
        <taxon>Neopterygii</taxon>
        <taxon>Teleostei</taxon>
        <taxon>Protacanthopterygii</taxon>
        <taxon>Esociformes</taxon>
        <taxon>Umbridae</taxon>
        <taxon>Dallia</taxon>
    </lineage>
</organism>